<dbReference type="Gene3D" id="3.30.565.10">
    <property type="entry name" value="Histidine kinase-like ATPase, C-terminal domain"/>
    <property type="match status" value="1"/>
</dbReference>
<organism evidence="4 5">
    <name type="scientific">Streptomyces ureilyticus</name>
    <dbReference type="NCBI Taxonomy" id="1775131"/>
    <lineage>
        <taxon>Bacteria</taxon>
        <taxon>Bacillati</taxon>
        <taxon>Actinomycetota</taxon>
        <taxon>Actinomycetes</taxon>
        <taxon>Kitasatosporales</taxon>
        <taxon>Streptomycetaceae</taxon>
        <taxon>Streptomyces</taxon>
    </lineage>
</organism>
<dbReference type="Pfam" id="PF13581">
    <property type="entry name" value="HATPase_c_2"/>
    <property type="match status" value="1"/>
</dbReference>
<dbReference type="CDD" id="cd16936">
    <property type="entry name" value="HATPase_RsbW-like"/>
    <property type="match status" value="1"/>
</dbReference>
<keyword evidence="1" id="KW-0418">Kinase</keyword>
<keyword evidence="1" id="KW-0723">Serine/threonine-protein kinase</keyword>
<protein>
    <submittedName>
        <fullName evidence="4">ATP-binding protein</fullName>
    </submittedName>
</protein>
<dbReference type="InterPro" id="IPR050267">
    <property type="entry name" value="Anti-sigma-factor_SerPK"/>
</dbReference>
<evidence type="ECO:0000256" key="2">
    <source>
        <dbReference type="SAM" id="MobiDB-lite"/>
    </source>
</evidence>
<dbReference type="InterPro" id="IPR003594">
    <property type="entry name" value="HATPase_dom"/>
</dbReference>
<keyword evidence="4" id="KW-0067">ATP-binding</keyword>
<evidence type="ECO:0000259" key="3">
    <source>
        <dbReference type="Pfam" id="PF13581"/>
    </source>
</evidence>
<gene>
    <name evidence="4" type="ORF">G6048_35335</name>
</gene>
<reference evidence="4 5" key="1">
    <citation type="submission" date="2020-02" db="EMBL/GenBank/DDBJ databases">
        <title>Whole-genome analyses of novel actinobacteria.</title>
        <authorList>
            <person name="Sahin N."/>
            <person name="Tokatli A."/>
        </authorList>
    </citation>
    <scope>NUCLEOTIDE SEQUENCE [LARGE SCALE GENOMIC DNA]</scope>
    <source>
        <strain evidence="4 5">YC419</strain>
    </source>
</reference>
<dbReference type="PANTHER" id="PTHR35526">
    <property type="entry name" value="ANTI-SIGMA-F FACTOR RSBW-RELATED"/>
    <property type="match status" value="1"/>
</dbReference>
<feature type="region of interest" description="Disordered" evidence="2">
    <location>
        <begin position="87"/>
        <end position="108"/>
    </location>
</feature>
<comment type="caution">
    <text evidence="4">The sequence shown here is derived from an EMBL/GenBank/DDBJ whole genome shotgun (WGS) entry which is preliminary data.</text>
</comment>
<feature type="compositionally biased region" description="Low complexity" evidence="2">
    <location>
        <begin position="150"/>
        <end position="161"/>
    </location>
</feature>
<name>A0ABX0DYX9_9ACTN</name>
<keyword evidence="5" id="KW-1185">Reference proteome</keyword>
<evidence type="ECO:0000313" key="4">
    <source>
        <dbReference type="EMBL" id="NGO47155.1"/>
    </source>
</evidence>
<keyword evidence="4" id="KW-0547">Nucleotide-binding</keyword>
<keyword evidence="1" id="KW-0808">Transferase</keyword>
<dbReference type="SUPFAM" id="SSF55874">
    <property type="entry name" value="ATPase domain of HSP90 chaperone/DNA topoisomerase II/histidine kinase"/>
    <property type="match status" value="1"/>
</dbReference>
<feature type="region of interest" description="Disordered" evidence="2">
    <location>
        <begin position="141"/>
        <end position="182"/>
    </location>
</feature>
<evidence type="ECO:0000256" key="1">
    <source>
        <dbReference type="ARBA" id="ARBA00022527"/>
    </source>
</evidence>
<dbReference type="EMBL" id="JAAKZX010000164">
    <property type="protein sequence ID" value="NGO47155.1"/>
    <property type="molecule type" value="Genomic_DNA"/>
</dbReference>
<accession>A0ABX0DYX9</accession>
<dbReference type="InterPro" id="IPR036890">
    <property type="entry name" value="HATPase_C_sf"/>
</dbReference>
<proteinExistence type="predicted"/>
<dbReference type="PANTHER" id="PTHR35526:SF3">
    <property type="entry name" value="ANTI-SIGMA-F FACTOR RSBW"/>
    <property type="match status" value="1"/>
</dbReference>
<evidence type="ECO:0000313" key="5">
    <source>
        <dbReference type="Proteomes" id="UP001518140"/>
    </source>
</evidence>
<feature type="domain" description="Histidine kinase/HSP90-like ATPase" evidence="3">
    <location>
        <begin position="16"/>
        <end position="134"/>
    </location>
</feature>
<dbReference type="Proteomes" id="UP001518140">
    <property type="component" value="Unassembled WGS sequence"/>
</dbReference>
<sequence length="217" mass="23428">MPQHPAPEREFTMRFTSTPRGARLARRLVSHRLNDWGHPYSTPVNETLTLITAELSANAVRHGHVPGRDFHLQLTLAEGTFRIEVTDTRAEKQPPSTPPIPDSSSESGRGLHLVAALADDWGVTPRLSAPGKTVWSELRVPTGDRSHTHPAAPRPADSAPAYGHNTEPFPATSSRRLDALGLRPGDASYGGRRALQLVRTDLVPGRGLAGVRGGCCP</sequence>
<dbReference type="GO" id="GO:0005524">
    <property type="term" value="F:ATP binding"/>
    <property type="evidence" value="ECO:0007669"/>
    <property type="project" value="UniProtKB-KW"/>
</dbReference>